<dbReference type="Proteomes" id="UP000002640">
    <property type="component" value="Unassembled WGS sequence"/>
</dbReference>
<organism evidence="1 2">
    <name type="scientific">Phytophthora sojae (strain P6497)</name>
    <name type="common">Soybean stem and root rot agent</name>
    <name type="synonym">Phytophthora megasperma f. sp. glycines</name>
    <dbReference type="NCBI Taxonomy" id="1094619"/>
    <lineage>
        <taxon>Eukaryota</taxon>
        <taxon>Sar</taxon>
        <taxon>Stramenopiles</taxon>
        <taxon>Oomycota</taxon>
        <taxon>Peronosporomycetes</taxon>
        <taxon>Peronosporales</taxon>
        <taxon>Peronosporaceae</taxon>
        <taxon>Phytophthora</taxon>
    </lineage>
</organism>
<sequence>MNSYVSVSCDELTDAQKKKFLKTLKVSFTASQAAQAGKGVSIVFSPGEIAASLNMDGDALTGSGLSGGSLWSWIKEKAWPWLKENVWPVVKPLVSGVVDQGAQALGAYTGQPGLVNAVRGEVKNLTGVGVCKKGSPEMKAKMAKLRSMRKSGGSFRL</sequence>
<dbReference type="EMBL" id="JH159190">
    <property type="protein sequence ID" value="EGZ04417.1"/>
    <property type="molecule type" value="Genomic_DNA"/>
</dbReference>
<name>G5AJ86_PHYSP</name>
<reference evidence="1 2" key="1">
    <citation type="journal article" date="2006" name="Science">
        <title>Phytophthora genome sequences uncover evolutionary origins and mechanisms of pathogenesis.</title>
        <authorList>
            <person name="Tyler B.M."/>
            <person name="Tripathy S."/>
            <person name="Zhang X."/>
            <person name="Dehal P."/>
            <person name="Jiang R.H."/>
            <person name="Aerts A."/>
            <person name="Arredondo F.D."/>
            <person name="Baxter L."/>
            <person name="Bensasson D."/>
            <person name="Beynon J.L."/>
            <person name="Chapman J."/>
            <person name="Damasceno C.M."/>
            <person name="Dorrance A.E."/>
            <person name="Dou D."/>
            <person name="Dickerman A.W."/>
            <person name="Dubchak I.L."/>
            <person name="Garbelotto M."/>
            <person name="Gijzen M."/>
            <person name="Gordon S.G."/>
            <person name="Govers F."/>
            <person name="Grunwald N.J."/>
            <person name="Huang W."/>
            <person name="Ivors K.L."/>
            <person name="Jones R.W."/>
            <person name="Kamoun S."/>
            <person name="Krampis K."/>
            <person name="Lamour K.H."/>
            <person name="Lee M.K."/>
            <person name="McDonald W.H."/>
            <person name="Medina M."/>
            <person name="Meijer H.J."/>
            <person name="Nordberg E.K."/>
            <person name="Maclean D.J."/>
            <person name="Ospina-Giraldo M.D."/>
            <person name="Morris P.F."/>
            <person name="Phuntumart V."/>
            <person name="Putnam N.H."/>
            <person name="Rash S."/>
            <person name="Rose J.K."/>
            <person name="Sakihama Y."/>
            <person name="Salamov A.A."/>
            <person name="Savidor A."/>
            <person name="Scheuring C.F."/>
            <person name="Smith B.M."/>
            <person name="Sobral B.W."/>
            <person name="Terry A."/>
            <person name="Torto-Alalibo T.A."/>
            <person name="Win J."/>
            <person name="Xu Z."/>
            <person name="Zhang H."/>
            <person name="Grigoriev I.V."/>
            <person name="Rokhsar D.S."/>
            <person name="Boore J.L."/>
        </authorList>
    </citation>
    <scope>NUCLEOTIDE SEQUENCE [LARGE SCALE GENOMIC DNA]</scope>
    <source>
        <strain evidence="1 2">P6497</strain>
    </source>
</reference>
<dbReference type="AlphaFoldDB" id="G5AJ86"/>
<keyword evidence="2" id="KW-1185">Reference proteome</keyword>
<evidence type="ECO:0000313" key="1">
    <source>
        <dbReference type="EMBL" id="EGZ04417.1"/>
    </source>
</evidence>
<dbReference type="InParanoid" id="G5AJ86"/>
<gene>
    <name evidence="1" type="ORF">PHYSODRAFT_536469</name>
</gene>
<dbReference type="KEGG" id="psoj:PHYSODRAFT_536469"/>
<accession>G5AJ86</accession>
<protein>
    <submittedName>
        <fullName evidence="1">Uncharacterized protein</fullName>
    </submittedName>
</protein>
<evidence type="ECO:0000313" key="2">
    <source>
        <dbReference type="Proteomes" id="UP000002640"/>
    </source>
</evidence>
<dbReference type="OMA" id="WIKEKAW"/>
<dbReference type="RefSeq" id="XP_009540137.1">
    <property type="nucleotide sequence ID" value="XM_009541842.1"/>
</dbReference>
<dbReference type="GeneID" id="20662269"/>
<proteinExistence type="predicted"/>